<evidence type="ECO:0000256" key="1">
    <source>
        <dbReference type="ARBA" id="ARBA00004990"/>
    </source>
</evidence>
<dbReference type="EMBL" id="NBYO01000001">
    <property type="protein sequence ID" value="OXT01901.1"/>
    <property type="molecule type" value="Genomic_DNA"/>
</dbReference>
<dbReference type="Proteomes" id="UP000215405">
    <property type="component" value="Unassembled WGS sequence"/>
</dbReference>
<feature type="binding site" evidence="8">
    <location>
        <position position="67"/>
    </location>
    <ligand>
        <name>(R)-pantoate</name>
        <dbReference type="ChEBI" id="CHEBI:15980"/>
    </ligand>
</feature>
<comment type="function">
    <text evidence="8">Catalyzes the condensation of pantoate with beta-alanine in an ATP-dependent reaction via a pantoyl-adenylate intermediate.</text>
</comment>
<dbReference type="OrthoDB" id="9773087at2"/>
<dbReference type="SUPFAM" id="SSF52374">
    <property type="entry name" value="Nucleotidylyl transferase"/>
    <property type="match status" value="1"/>
</dbReference>
<gene>
    <name evidence="8" type="primary">panC</name>
    <name evidence="9" type="ORF">B7H23_02855</name>
</gene>
<dbReference type="HAMAP" id="MF_00158">
    <property type="entry name" value="PanC"/>
    <property type="match status" value="1"/>
</dbReference>
<feature type="binding site" evidence="8">
    <location>
        <begin position="153"/>
        <end position="156"/>
    </location>
    <ligand>
        <name>ATP</name>
        <dbReference type="ChEBI" id="CHEBI:30616"/>
    </ligand>
</feature>
<feature type="binding site" evidence="8">
    <location>
        <position position="67"/>
    </location>
    <ligand>
        <name>beta-alanine</name>
        <dbReference type="ChEBI" id="CHEBI:57966"/>
    </ligand>
</feature>
<dbReference type="GO" id="GO:0005524">
    <property type="term" value="F:ATP binding"/>
    <property type="evidence" value="ECO:0007669"/>
    <property type="project" value="UniProtKB-KW"/>
</dbReference>
<dbReference type="GO" id="GO:0005829">
    <property type="term" value="C:cytosol"/>
    <property type="evidence" value="ECO:0007669"/>
    <property type="project" value="TreeGrafter"/>
</dbReference>
<accession>A0A231V1I1</accession>
<dbReference type="InterPro" id="IPR042176">
    <property type="entry name" value="Pantoate_ligase_C"/>
</dbReference>
<keyword evidence="10" id="KW-1185">Reference proteome</keyword>
<dbReference type="EC" id="6.3.2.1" evidence="8"/>
<dbReference type="NCBIfam" id="TIGR00018">
    <property type="entry name" value="panC"/>
    <property type="match status" value="1"/>
</dbReference>
<keyword evidence="8" id="KW-0963">Cytoplasm</keyword>
<feature type="binding site" evidence="8">
    <location>
        <position position="182"/>
    </location>
    <ligand>
        <name>ATP</name>
        <dbReference type="ChEBI" id="CHEBI:30616"/>
    </ligand>
</feature>
<evidence type="ECO:0000256" key="3">
    <source>
        <dbReference type="ARBA" id="ARBA00022598"/>
    </source>
</evidence>
<comment type="pathway">
    <text evidence="1 8">Cofactor biosynthesis; (R)-pantothenate biosynthesis; (R)-pantothenate from (R)-pantoate and beta-alanine: step 1/1.</text>
</comment>
<dbReference type="GO" id="GO:0015940">
    <property type="term" value="P:pantothenate biosynthetic process"/>
    <property type="evidence" value="ECO:0007669"/>
    <property type="project" value="UniProtKB-UniRule"/>
</dbReference>
<sequence>MTDKQPILLVRQIDELRRHVAAWKADGLRVGLVPTMGALHEGHASLVRLAQKDADRVIVSLFVNPKQFNDRTDLANYPRTEDTDRELVTELGAHMLYAPATEELYPSGFATSIVVEGPAIPLEGAHRPGHFAGVATVVCKLFNQVRPHSAVFGEKDFQQLAVLRRMVRDLDMDVEIIGAPTVREKDGLALSSRNSRLSADDRRKASALYRAMTNAVDAIEGGADIAGTLNRTQAAILEDGFEKIDYLALVGAEDLQPMDERDRDGRLVGAAFLGGVRLIDNLTVKGPRR</sequence>
<evidence type="ECO:0000256" key="5">
    <source>
        <dbReference type="ARBA" id="ARBA00022741"/>
    </source>
</evidence>
<dbReference type="RefSeq" id="WP_094075869.1">
    <property type="nucleotide sequence ID" value="NZ_KZ851842.1"/>
</dbReference>
<feature type="binding site" evidence="8">
    <location>
        <begin position="190"/>
        <end position="193"/>
    </location>
    <ligand>
        <name>ATP</name>
        <dbReference type="ChEBI" id="CHEBI:30616"/>
    </ligand>
</feature>
<evidence type="ECO:0000256" key="7">
    <source>
        <dbReference type="ARBA" id="ARBA00048258"/>
    </source>
</evidence>
<evidence type="ECO:0000313" key="9">
    <source>
        <dbReference type="EMBL" id="OXT01901.1"/>
    </source>
</evidence>
<dbReference type="AlphaFoldDB" id="A0A231V1I1"/>
<dbReference type="GO" id="GO:0004592">
    <property type="term" value="F:pantoate-beta-alanine ligase activity"/>
    <property type="evidence" value="ECO:0007669"/>
    <property type="project" value="UniProtKB-UniRule"/>
</dbReference>
<feature type="binding site" evidence="8">
    <location>
        <position position="159"/>
    </location>
    <ligand>
        <name>(R)-pantoate</name>
        <dbReference type="ChEBI" id="CHEBI:15980"/>
    </ligand>
</feature>
<evidence type="ECO:0000256" key="4">
    <source>
        <dbReference type="ARBA" id="ARBA00022655"/>
    </source>
</evidence>
<keyword evidence="6 8" id="KW-0067">ATP-binding</keyword>
<dbReference type="CDD" id="cd00560">
    <property type="entry name" value="PanC"/>
    <property type="match status" value="1"/>
</dbReference>
<dbReference type="FunFam" id="3.40.50.620:FF:000013">
    <property type="entry name" value="Pantothenate synthetase"/>
    <property type="match status" value="1"/>
</dbReference>
<reference evidence="10" key="1">
    <citation type="journal article" date="2017" name="Int. J. Syst. Evol. Microbiol.">
        <title>Notoacmeibacter marinus gen. nov., sp. nov., isolated from the gut of a limpet and proposal of Notoacmeibacteraceae fam. nov. in the order Rhizobiales of the class Alphaproteobacteria.</title>
        <authorList>
            <person name="Huang Z."/>
            <person name="Guo F."/>
            <person name="Lai Q."/>
        </authorList>
    </citation>
    <scope>NUCLEOTIDE SEQUENCE [LARGE SCALE GENOMIC DNA]</scope>
    <source>
        <strain evidence="10">XMTR2A4</strain>
    </source>
</reference>
<comment type="subunit">
    <text evidence="8">Homodimer.</text>
</comment>
<dbReference type="PANTHER" id="PTHR21299:SF1">
    <property type="entry name" value="PANTOATE--BETA-ALANINE LIGASE"/>
    <property type="match status" value="1"/>
</dbReference>
<comment type="miscellaneous">
    <text evidence="8">The reaction proceeds by a bi uni uni bi ping pong mechanism.</text>
</comment>
<evidence type="ECO:0000256" key="8">
    <source>
        <dbReference type="HAMAP-Rule" id="MF_00158"/>
    </source>
</evidence>
<keyword evidence="4 8" id="KW-0566">Pantothenate biosynthesis</keyword>
<comment type="subcellular location">
    <subcellularLocation>
        <location evidence="8">Cytoplasm</location>
    </subcellularLocation>
</comment>
<proteinExistence type="inferred from homology"/>
<keyword evidence="5 8" id="KW-0547">Nucleotide-binding</keyword>
<feature type="binding site" evidence="8">
    <location>
        <begin position="36"/>
        <end position="43"/>
    </location>
    <ligand>
        <name>ATP</name>
        <dbReference type="ChEBI" id="CHEBI:30616"/>
    </ligand>
</feature>
<comment type="catalytic activity">
    <reaction evidence="7 8">
        <text>(R)-pantoate + beta-alanine + ATP = (R)-pantothenate + AMP + diphosphate + H(+)</text>
        <dbReference type="Rhea" id="RHEA:10912"/>
        <dbReference type="ChEBI" id="CHEBI:15378"/>
        <dbReference type="ChEBI" id="CHEBI:15980"/>
        <dbReference type="ChEBI" id="CHEBI:29032"/>
        <dbReference type="ChEBI" id="CHEBI:30616"/>
        <dbReference type="ChEBI" id="CHEBI:33019"/>
        <dbReference type="ChEBI" id="CHEBI:57966"/>
        <dbReference type="ChEBI" id="CHEBI:456215"/>
        <dbReference type="EC" id="6.3.2.1"/>
    </reaction>
</comment>
<feature type="active site" description="Proton donor" evidence="8">
    <location>
        <position position="43"/>
    </location>
</feature>
<protein>
    <recommendedName>
        <fullName evidence="8">Pantothenate synthetase</fullName>
        <shortName evidence="8">PS</shortName>
        <ecNumber evidence="8">6.3.2.1</ecNumber>
    </recommendedName>
    <alternativeName>
        <fullName evidence="8">Pantoate--beta-alanine ligase</fullName>
    </alternativeName>
    <alternativeName>
        <fullName evidence="8">Pantoate-activating enzyme</fullName>
    </alternativeName>
</protein>
<evidence type="ECO:0000256" key="6">
    <source>
        <dbReference type="ARBA" id="ARBA00022840"/>
    </source>
</evidence>
<comment type="caution">
    <text evidence="9">The sequence shown here is derived from an EMBL/GenBank/DDBJ whole genome shotgun (WGS) entry which is preliminary data.</text>
</comment>
<dbReference type="PANTHER" id="PTHR21299">
    <property type="entry name" value="CYTIDYLATE KINASE/PANTOATE-BETA-ALANINE LIGASE"/>
    <property type="match status" value="1"/>
</dbReference>
<dbReference type="Gene3D" id="3.40.50.620">
    <property type="entry name" value="HUPs"/>
    <property type="match status" value="1"/>
</dbReference>
<comment type="similarity">
    <text evidence="2 8">Belongs to the pantothenate synthetase family.</text>
</comment>
<dbReference type="InterPro" id="IPR014729">
    <property type="entry name" value="Rossmann-like_a/b/a_fold"/>
</dbReference>
<dbReference type="UniPathway" id="UPA00028">
    <property type="reaction ID" value="UER00005"/>
</dbReference>
<evidence type="ECO:0000256" key="2">
    <source>
        <dbReference type="ARBA" id="ARBA00009256"/>
    </source>
</evidence>
<dbReference type="Gene3D" id="3.30.1300.10">
    <property type="entry name" value="Pantoate-beta-alanine ligase, C-terminal domain"/>
    <property type="match status" value="1"/>
</dbReference>
<dbReference type="Pfam" id="PF02569">
    <property type="entry name" value="Pantoate_ligase"/>
    <property type="match status" value="1"/>
</dbReference>
<name>A0A231V1I1_9HYPH</name>
<keyword evidence="3 8" id="KW-0436">Ligase</keyword>
<organism evidence="9 10">
    <name type="scientific">Notoacmeibacter marinus</name>
    <dbReference type="NCBI Taxonomy" id="1876515"/>
    <lineage>
        <taxon>Bacteria</taxon>
        <taxon>Pseudomonadati</taxon>
        <taxon>Pseudomonadota</taxon>
        <taxon>Alphaproteobacteria</taxon>
        <taxon>Hyphomicrobiales</taxon>
        <taxon>Notoacmeibacteraceae</taxon>
        <taxon>Notoacmeibacter</taxon>
    </lineage>
</organism>
<evidence type="ECO:0000313" key="10">
    <source>
        <dbReference type="Proteomes" id="UP000215405"/>
    </source>
</evidence>
<dbReference type="InterPro" id="IPR003721">
    <property type="entry name" value="Pantoate_ligase"/>
</dbReference>